<keyword evidence="2 7" id="KW-0055">Arginine biosynthesis</keyword>
<dbReference type="SUPFAM" id="SSF51735">
    <property type="entry name" value="NAD(P)-binding Rossmann-fold domains"/>
    <property type="match status" value="1"/>
</dbReference>
<dbReference type="Proteomes" id="UP000295325">
    <property type="component" value="Unassembled WGS sequence"/>
</dbReference>
<sequence>MIKVGILGATGYVGIELVRILSQHPQVKIVSVVSQSFVGQNISDIYPNLRGIVDQKCEELDVEKIANRCDVVFTALPHGASKTVIPQFVQHGVKVIDLSGDFRYNDVSIYEKWYGTKHDNPELLDISVYGLPELHRDEIAKAHLIGNPGCYTTCSILALVPLIANKLIDTRHIIIDAKSGVSGAGRGLSLDTHFCECTENIKAYKVATHRHTSEIEQELSLVAGEEIILSFTPHLIPMKRGILSTAYADLKQKYTAGELLKIYEEYYKGEFFIRIYDEGKLPETNHVSGSNFVDIGLVVDERLNRVVVVSALDNLIKGAAGQAVQNMNIMFELDEKTGLVASGLYL</sequence>
<evidence type="ECO:0000256" key="8">
    <source>
        <dbReference type="PROSITE-ProRule" id="PRU10010"/>
    </source>
</evidence>
<dbReference type="OrthoDB" id="9801289at2"/>
<dbReference type="InterPro" id="IPR036291">
    <property type="entry name" value="NAD(P)-bd_dom_sf"/>
</dbReference>
<evidence type="ECO:0000313" key="11">
    <source>
        <dbReference type="Proteomes" id="UP000295325"/>
    </source>
</evidence>
<keyword evidence="4 7" id="KW-0521">NADP</keyword>
<gene>
    <name evidence="7" type="primary">argC</name>
    <name evidence="10" type="ORF">EDD71_1439</name>
</gene>
<comment type="function">
    <text evidence="7">Catalyzes the NADPH-dependent reduction of N-acetyl-5-glutamyl phosphate to yield N-acetyl-L-glutamate 5-semialdehyde.</text>
</comment>
<keyword evidence="11" id="KW-1185">Reference proteome</keyword>
<dbReference type="NCBIfam" id="TIGR01850">
    <property type="entry name" value="argC"/>
    <property type="match status" value="1"/>
</dbReference>
<dbReference type="Gene3D" id="3.30.360.10">
    <property type="entry name" value="Dihydrodipicolinate Reductase, domain 2"/>
    <property type="match status" value="1"/>
</dbReference>
<evidence type="ECO:0000256" key="5">
    <source>
        <dbReference type="ARBA" id="ARBA00023002"/>
    </source>
</evidence>
<evidence type="ECO:0000256" key="6">
    <source>
        <dbReference type="ARBA" id="ARBA00050557"/>
    </source>
</evidence>
<dbReference type="GO" id="GO:0005737">
    <property type="term" value="C:cytoplasm"/>
    <property type="evidence" value="ECO:0007669"/>
    <property type="project" value="UniProtKB-SubCell"/>
</dbReference>
<dbReference type="InterPro" id="IPR050085">
    <property type="entry name" value="AGPR"/>
</dbReference>
<keyword evidence="5 7" id="KW-0560">Oxidoreductase</keyword>
<dbReference type="Gene3D" id="3.40.50.720">
    <property type="entry name" value="NAD(P)-binding Rossmann-like Domain"/>
    <property type="match status" value="1"/>
</dbReference>
<keyword evidence="7" id="KW-0963">Cytoplasm</keyword>
<dbReference type="CDD" id="cd23934">
    <property type="entry name" value="AGPR_1_C"/>
    <property type="match status" value="1"/>
</dbReference>
<dbReference type="EMBL" id="SOAZ01000043">
    <property type="protein sequence ID" value="TDT45983.1"/>
    <property type="molecule type" value="Genomic_DNA"/>
</dbReference>
<dbReference type="GO" id="GO:0006526">
    <property type="term" value="P:L-arginine biosynthetic process"/>
    <property type="evidence" value="ECO:0007669"/>
    <property type="project" value="UniProtKB-UniRule"/>
</dbReference>
<dbReference type="Pfam" id="PF01118">
    <property type="entry name" value="Semialdhyde_dh"/>
    <property type="match status" value="1"/>
</dbReference>
<comment type="pathway">
    <text evidence="1 7">Amino-acid biosynthesis; L-arginine biosynthesis; N(2)-acetyl-L-ornithine from L-glutamate: step 3/4.</text>
</comment>
<dbReference type="InterPro" id="IPR000534">
    <property type="entry name" value="Semialdehyde_DH_NAD-bd"/>
</dbReference>
<keyword evidence="3 7" id="KW-0028">Amino-acid biosynthesis</keyword>
<evidence type="ECO:0000256" key="3">
    <source>
        <dbReference type="ARBA" id="ARBA00022605"/>
    </source>
</evidence>
<dbReference type="InterPro" id="IPR023013">
    <property type="entry name" value="AGPR_AS"/>
</dbReference>
<dbReference type="GO" id="GO:0003942">
    <property type="term" value="F:N-acetyl-gamma-glutamyl-phosphate reductase activity"/>
    <property type="evidence" value="ECO:0007669"/>
    <property type="project" value="UniProtKB-UniRule"/>
</dbReference>
<dbReference type="UniPathway" id="UPA00068">
    <property type="reaction ID" value="UER00108"/>
</dbReference>
<dbReference type="GO" id="GO:0070401">
    <property type="term" value="F:NADP+ binding"/>
    <property type="evidence" value="ECO:0007669"/>
    <property type="project" value="InterPro"/>
</dbReference>
<evidence type="ECO:0000256" key="4">
    <source>
        <dbReference type="ARBA" id="ARBA00022857"/>
    </source>
</evidence>
<dbReference type="SMART" id="SM00859">
    <property type="entry name" value="Semialdhyde_dh"/>
    <property type="match status" value="1"/>
</dbReference>
<reference evidence="10 11" key="1">
    <citation type="submission" date="2019-03" db="EMBL/GenBank/DDBJ databases">
        <title>Genomic Encyclopedia of Type Strains, Phase IV (KMG-IV): sequencing the most valuable type-strain genomes for metagenomic binning, comparative biology and taxonomic classification.</title>
        <authorList>
            <person name="Goeker M."/>
        </authorList>
    </citation>
    <scope>NUCLEOTIDE SEQUENCE [LARGE SCALE GENOMIC DNA]</scope>
    <source>
        <strain evidence="10 11">DSM 24455</strain>
    </source>
</reference>
<dbReference type="AlphaFoldDB" id="A0A4V3ERG1"/>
<dbReference type="HAMAP" id="MF_00150">
    <property type="entry name" value="ArgC_type1"/>
    <property type="match status" value="1"/>
</dbReference>
<feature type="domain" description="Semialdehyde dehydrogenase NAD-binding" evidence="9">
    <location>
        <begin position="3"/>
        <end position="142"/>
    </location>
</feature>
<proteinExistence type="inferred from homology"/>
<protein>
    <recommendedName>
        <fullName evidence="7">N-acetyl-gamma-glutamyl-phosphate reductase</fullName>
        <shortName evidence="7">AGPR</shortName>
        <ecNumber evidence="7">1.2.1.38</ecNumber>
    </recommendedName>
    <alternativeName>
        <fullName evidence="7">N-acetyl-glutamate semialdehyde dehydrogenase</fullName>
        <shortName evidence="7">NAGSA dehydrogenase</shortName>
    </alternativeName>
</protein>
<comment type="catalytic activity">
    <reaction evidence="6 7">
        <text>N-acetyl-L-glutamate 5-semialdehyde + phosphate + NADP(+) = N-acetyl-L-glutamyl 5-phosphate + NADPH + H(+)</text>
        <dbReference type="Rhea" id="RHEA:21588"/>
        <dbReference type="ChEBI" id="CHEBI:15378"/>
        <dbReference type="ChEBI" id="CHEBI:29123"/>
        <dbReference type="ChEBI" id="CHEBI:43474"/>
        <dbReference type="ChEBI" id="CHEBI:57783"/>
        <dbReference type="ChEBI" id="CHEBI:57936"/>
        <dbReference type="ChEBI" id="CHEBI:58349"/>
        <dbReference type="EC" id="1.2.1.38"/>
    </reaction>
</comment>
<dbReference type="CDD" id="cd17895">
    <property type="entry name" value="AGPR_1_N"/>
    <property type="match status" value="1"/>
</dbReference>
<dbReference type="InterPro" id="IPR058924">
    <property type="entry name" value="AGPR_dimerisation_dom"/>
</dbReference>
<comment type="caution">
    <text evidence="10">The sequence shown here is derived from an EMBL/GenBank/DDBJ whole genome shotgun (WGS) entry which is preliminary data.</text>
</comment>
<evidence type="ECO:0000256" key="7">
    <source>
        <dbReference type="HAMAP-Rule" id="MF_00150"/>
    </source>
</evidence>
<evidence type="ECO:0000259" key="9">
    <source>
        <dbReference type="SMART" id="SM00859"/>
    </source>
</evidence>
<dbReference type="EC" id="1.2.1.38" evidence="7"/>
<organism evidence="10 11">
    <name type="scientific">Fonticella tunisiensis</name>
    <dbReference type="NCBI Taxonomy" id="1096341"/>
    <lineage>
        <taxon>Bacteria</taxon>
        <taxon>Bacillati</taxon>
        <taxon>Bacillota</taxon>
        <taxon>Clostridia</taxon>
        <taxon>Eubacteriales</taxon>
        <taxon>Clostridiaceae</taxon>
        <taxon>Fonticella</taxon>
    </lineage>
</organism>
<comment type="similarity">
    <text evidence="7">Belongs to the NAGSA dehydrogenase family. Type 1 subfamily.</text>
</comment>
<dbReference type="Pfam" id="PF22698">
    <property type="entry name" value="Semialdhyde_dhC_1"/>
    <property type="match status" value="1"/>
</dbReference>
<dbReference type="PROSITE" id="PS01224">
    <property type="entry name" value="ARGC"/>
    <property type="match status" value="1"/>
</dbReference>
<dbReference type="PANTHER" id="PTHR32338">
    <property type="entry name" value="N-ACETYL-GAMMA-GLUTAMYL-PHOSPHATE REDUCTASE, CHLOROPLASTIC-RELATED-RELATED"/>
    <property type="match status" value="1"/>
</dbReference>
<evidence type="ECO:0000256" key="2">
    <source>
        <dbReference type="ARBA" id="ARBA00022571"/>
    </source>
</evidence>
<feature type="active site" evidence="7 8">
    <location>
        <position position="150"/>
    </location>
</feature>
<dbReference type="FunFam" id="3.30.360.10:FF:000014">
    <property type="entry name" value="N-acetyl-gamma-glutamyl-phosphate reductase"/>
    <property type="match status" value="1"/>
</dbReference>
<dbReference type="SUPFAM" id="SSF55347">
    <property type="entry name" value="Glyceraldehyde-3-phosphate dehydrogenase-like, C-terminal domain"/>
    <property type="match status" value="1"/>
</dbReference>
<accession>A0A4V3ERG1</accession>
<dbReference type="RefSeq" id="WP_133629452.1">
    <property type="nucleotide sequence ID" value="NZ_SOAZ01000043.1"/>
</dbReference>
<dbReference type="PANTHER" id="PTHR32338:SF10">
    <property type="entry name" value="N-ACETYL-GAMMA-GLUTAMYL-PHOSPHATE REDUCTASE, CHLOROPLASTIC-RELATED"/>
    <property type="match status" value="1"/>
</dbReference>
<evidence type="ECO:0000313" key="10">
    <source>
        <dbReference type="EMBL" id="TDT45983.1"/>
    </source>
</evidence>
<evidence type="ECO:0000256" key="1">
    <source>
        <dbReference type="ARBA" id="ARBA00004862"/>
    </source>
</evidence>
<name>A0A4V3ERG1_9CLOT</name>
<dbReference type="GO" id="GO:0051287">
    <property type="term" value="F:NAD binding"/>
    <property type="evidence" value="ECO:0007669"/>
    <property type="project" value="InterPro"/>
</dbReference>
<dbReference type="InterPro" id="IPR000706">
    <property type="entry name" value="AGPR_type-1"/>
</dbReference>
<comment type="subcellular location">
    <subcellularLocation>
        <location evidence="7">Cytoplasm</location>
    </subcellularLocation>
</comment>